<feature type="binding site" evidence="10 11">
    <location>
        <position position="120"/>
    </location>
    <ligand>
        <name>[4Fe-4S] cluster</name>
        <dbReference type="ChEBI" id="CHEBI:49883"/>
        <label>3</label>
    </ligand>
</feature>
<comment type="similarity">
    <text evidence="10">Belongs to the 4Fe4S bacterial-type ferredoxin family. RnfB subfamily.</text>
</comment>
<dbReference type="Pfam" id="PF04060">
    <property type="entry name" value="FeS"/>
    <property type="match status" value="1"/>
</dbReference>
<accession>A0A7D5NAZ1</accession>
<feature type="binding site" evidence="10 11">
    <location>
        <position position="46"/>
    </location>
    <ligand>
        <name>[4Fe-4S] cluster</name>
        <dbReference type="ChEBI" id="CHEBI:49883"/>
        <label>1</label>
    </ligand>
</feature>
<comment type="function">
    <text evidence="10">Part of a membrane-bound complex that couples electron transfer with translocation of ions across the membrane.</text>
</comment>
<evidence type="ECO:0000259" key="13">
    <source>
        <dbReference type="PROSITE" id="PS51656"/>
    </source>
</evidence>
<reference evidence="14 15" key="1">
    <citation type="journal article" date="2019" name="Microbiome">
        <title>Annotated bacterial chromosomes from frame-shift-corrected long-read metagenomic data.</title>
        <authorList>
            <person name="Arumugam K."/>
            <person name="Bagci C."/>
            <person name="Bessarab I."/>
            <person name="Beier S."/>
            <person name="Buchfink B."/>
            <person name="Gorska A."/>
            <person name="Qiu G."/>
            <person name="Huson D.H."/>
            <person name="Williams R.B.H."/>
        </authorList>
    </citation>
    <scope>NUCLEOTIDE SEQUENCE [LARGE SCALE GENOMIC DNA]</scope>
    <source>
        <strain evidence="14">SSA1</strain>
    </source>
</reference>
<dbReference type="GO" id="GO:0046872">
    <property type="term" value="F:metal ion binding"/>
    <property type="evidence" value="ECO:0007669"/>
    <property type="project" value="UniProtKB-KW"/>
</dbReference>
<comment type="cofactor">
    <cofactor evidence="10 11">
        <name>[4Fe-4S] cluster</name>
        <dbReference type="ChEBI" id="CHEBI:49883"/>
    </cofactor>
    <text evidence="10 11">Binds 3 [4Fe-4S] clusters.</text>
</comment>
<dbReference type="PANTHER" id="PTHR43687">
    <property type="entry name" value="ADENYLYLSULFATE REDUCTASE, BETA SUBUNIT"/>
    <property type="match status" value="1"/>
</dbReference>
<dbReference type="Gene3D" id="3.30.70.20">
    <property type="match status" value="1"/>
</dbReference>
<evidence type="ECO:0000256" key="10">
    <source>
        <dbReference type="HAMAP-Rule" id="MF_00463"/>
    </source>
</evidence>
<feature type="domain" description="4Fe-4S ferredoxin-type" evidence="12">
    <location>
        <begin position="131"/>
        <end position="160"/>
    </location>
</feature>
<evidence type="ECO:0000256" key="1">
    <source>
        <dbReference type="ARBA" id="ARBA00022448"/>
    </source>
</evidence>
<dbReference type="PROSITE" id="PS51656">
    <property type="entry name" value="4FE4S"/>
    <property type="match status" value="1"/>
</dbReference>
<dbReference type="InterPro" id="IPR050572">
    <property type="entry name" value="Fe-S_Ferredoxin"/>
</dbReference>
<evidence type="ECO:0000313" key="14">
    <source>
        <dbReference type="EMBL" id="QLH49770.1"/>
    </source>
</evidence>
<dbReference type="HAMAP" id="MF_00463">
    <property type="entry name" value="RsxB_RnfB"/>
    <property type="match status" value="1"/>
</dbReference>
<dbReference type="InterPro" id="IPR016463">
    <property type="entry name" value="RnfB/RsxB_Proteobac"/>
</dbReference>
<keyword evidence="9 10" id="KW-0472">Membrane</keyword>
<evidence type="ECO:0000313" key="15">
    <source>
        <dbReference type="Proteomes" id="UP000509684"/>
    </source>
</evidence>
<feature type="region of interest" description="Hydrophobic" evidence="10">
    <location>
        <begin position="1"/>
        <end position="23"/>
    </location>
</feature>
<feature type="binding site" evidence="10 11">
    <location>
        <position position="113"/>
    </location>
    <ligand>
        <name>[4Fe-4S] cluster</name>
        <dbReference type="ChEBI" id="CHEBI:49883"/>
        <label>2</label>
    </ligand>
</feature>
<dbReference type="EMBL" id="CP058708">
    <property type="protein sequence ID" value="QLH49770.1"/>
    <property type="molecule type" value="Genomic_DNA"/>
</dbReference>
<comment type="subunit">
    <text evidence="10">The complex is composed of six subunits: RnfA, RnfB, RnfC, RnfD, RnfE and RnfG.</text>
</comment>
<dbReference type="EC" id="7.-.-.-" evidence="10"/>
<dbReference type="PROSITE" id="PS51379">
    <property type="entry name" value="4FE4S_FER_2"/>
    <property type="match status" value="2"/>
</dbReference>
<evidence type="ECO:0000256" key="9">
    <source>
        <dbReference type="ARBA" id="ARBA00023136"/>
    </source>
</evidence>
<dbReference type="PROSITE" id="PS00198">
    <property type="entry name" value="4FE4S_FER_1"/>
    <property type="match status" value="1"/>
</dbReference>
<keyword evidence="3 10" id="KW-0479">Metal-binding</keyword>
<dbReference type="InterPro" id="IPR007202">
    <property type="entry name" value="4Fe-4S_dom"/>
</dbReference>
<name>A0A7D5NAZ1_9PROT</name>
<comment type="caution">
    <text evidence="10">Lacks conserved residue(s) required for the propagation of feature annotation.</text>
</comment>
<feature type="binding site" evidence="10 11">
    <location>
        <position position="150"/>
    </location>
    <ligand>
        <name>[4Fe-4S] cluster</name>
        <dbReference type="ChEBI" id="CHEBI:49883"/>
        <label>2</label>
    </ligand>
</feature>
<keyword evidence="4 10" id="KW-0677">Repeat</keyword>
<dbReference type="AlphaFoldDB" id="A0A7D5NAZ1"/>
<dbReference type="Gene3D" id="1.10.15.40">
    <property type="entry name" value="Electron transport complex subunit B, putative Fe-S cluster"/>
    <property type="match status" value="1"/>
</dbReference>
<evidence type="ECO:0000256" key="6">
    <source>
        <dbReference type="ARBA" id="ARBA00022982"/>
    </source>
</evidence>
<keyword evidence="6 10" id="KW-0249">Electron transport</keyword>
<sequence>MWLAIFSLTLLGTLLGLILGMAAKRFHVDGNSLTAEIEALMPGSNCGQCGFAGCPRAAAAIAEGSAPVTLCPPGGKALAQALAARLGISIDLDAITDQGPRIASVAEEICIGCCRCSKVCPTDAIVGAAKQIHNVIREACTGCGNCIDRCPTEALLLQPLPITVQHWVWPKPAVAPAALAT</sequence>
<feature type="binding site" evidence="10 11">
    <location>
        <position position="110"/>
    </location>
    <ligand>
        <name>[4Fe-4S] cluster</name>
        <dbReference type="ChEBI" id="CHEBI:49883"/>
        <label>2</label>
    </ligand>
</feature>
<dbReference type="GO" id="GO:0022900">
    <property type="term" value="P:electron transport chain"/>
    <property type="evidence" value="ECO:0007669"/>
    <property type="project" value="UniProtKB-UniRule"/>
</dbReference>
<feature type="binding site" evidence="10 11">
    <location>
        <position position="140"/>
    </location>
    <ligand>
        <name>[4Fe-4S] cluster</name>
        <dbReference type="ChEBI" id="CHEBI:49883"/>
        <label>3</label>
    </ligand>
</feature>
<dbReference type="Proteomes" id="UP000509684">
    <property type="component" value="Chromosome"/>
</dbReference>
<evidence type="ECO:0000256" key="7">
    <source>
        <dbReference type="ARBA" id="ARBA00023004"/>
    </source>
</evidence>
<evidence type="ECO:0000256" key="3">
    <source>
        <dbReference type="ARBA" id="ARBA00022723"/>
    </source>
</evidence>
<feature type="binding site" evidence="10 11">
    <location>
        <position position="71"/>
    </location>
    <ligand>
        <name>[4Fe-4S] cluster</name>
        <dbReference type="ChEBI" id="CHEBI:49883"/>
        <label>1</label>
    </ligand>
</feature>
<proteinExistence type="inferred from homology"/>
<dbReference type="InterPro" id="IPR017896">
    <property type="entry name" value="4Fe4S_Fe-S-bd"/>
</dbReference>
<keyword evidence="10" id="KW-1003">Cell membrane</keyword>
<dbReference type="SUPFAM" id="SSF54862">
    <property type="entry name" value="4Fe-4S ferredoxins"/>
    <property type="match status" value="1"/>
</dbReference>
<feature type="binding site" evidence="10 11">
    <location>
        <position position="54"/>
    </location>
    <ligand>
        <name>[4Fe-4S] cluster</name>
        <dbReference type="ChEBI" id="CHEBI:49883"/>
        <label>1</label>
    </ligand>
</feature>
<evidence type="ECO:0000256" key="8">
    <source>
        <dbReference type="ARBA" id="ARBA00023014"/>
    </source>
</evidence>
<dbReference type="NCBIfam" id="TIGR01944">
    <property type="entry name" value="rnfB"/>
    <property type="match status" value="1"/>
</dbReference>
<dbReference type="GO" id="GO:0051539">
    <property type="term" value="F:4 iron, 4 sulfur cluster binding"/>
    <property type="evidence" value="ECO:0007669"/>
    <property type="project" value="UniProtKB-UniRule"/>
</dbReference>
<keyword evidence="1 10" id="KW-0813">Transport</keyword>
<evidence type="ECO:0000256" key="2">
    <source>
        <dbReference type="ARBA" id="ARBA00022485"/>
    </source>
</evidence>
<dbReference type="GO" id="GO:0009055">
    <property type="term" value="F:electron transfer activity"/>
    <property type="evidence" value="ECO:0007669"/>
    <property type="project" value="InterPro"/>
</dbReference>
<feature type="binding site" evidence="10 11">
    <location>
        <position position="146"/>
    </location>
    <ligand>
        <name>[4Fe-4S] cluster</name>
        <dbReference type="ChEBI" id="CHEBI:49883"/>
        <label>3</label>
    </ligand>
</feature>
<feature type="domain" description="4Fe-4S ferredoxin-type" evidence="12">
    <location>
        <begin position="101"/>
        <end position="130"/>
    </location>
</feature>
<feature type="binding site" evidence="10 11">
    <location>
        <position position="143"/>
    </location>
    <ligand>
        <name>[4Fe-4S] cluster</name>
        <dbReference type="ChEBI" id="CHEBI:49883"/>
        <label>3</label>
    </ligand>
</feature>
<evidence type="ECO:0000256" key="4">
    <source>
        <dbReference type="ARBA" id="ARBA00022737"/>
    </source>
</evidence>
<organism evidence="14 15">
    <name type="scientific">Candidatus Accumulibacter cognatus</name>
    <dbReference type="NCBI Taxonomy" id="2954383"/>
    <lineage>
        <taxon>Bacteria</taxon>
        <taxon>Pseudomonadati</taxon>
        <taxon>Pseudomonadota</taxon>
        <taxon>Betaproteobacteria</taxon>
        <taxon>Candidatus Accumulibacter</taxon>
    </lineage>
</organism>
<gene>
    <name evidence="10" type="primary">rnfB</name>
    <name evidence="14" type="ORF">HWD57_08220</name>
</gene>
<evidence type="ECO:0000259" key="12">
    <source>
        <dbReference type="PROSITE" id="PS51379"/>
    </source>
</evidence>
<keyword evidence="10" id="KW-0997">Cell inner membrane</keyword>
<evidence type="ECO:0000256" key="11">
    <source>
        <dbReference type="PIRSR" id="PIRSR005784-1"/>
    </source>
</evidence>
<keyword evidence="2 10" id="KW-0004">4Fe-4S</keyword>
<dbReference type="Pfam" id="PF14697">
    <property type="entry name" value="Fer4_21"/>
    <property type="match status" value="1"/>
</dbReference>
<dbReference type="PIRSF" id="PIRSF005784">
    <property type="entry name" value="Elect_transpt_RnfB"/>
    <property type="match status" value="1"/>
</dbReference>
<dbReference type="PANTHER" id="PTHR43687:SF1">
    <property type="entry name" value="FERREDOXIN III"/>
    <property type="match status" value="1"/>
</dbReference>
<keyword evidence="7 10" id="KW-0408">Iron</keyword>
<feature type="binding site" evidence="10 11">
    <location>
        <position position="116"/>
    </location>
    <ligand>
        <name>[4Fe-4S] cluster</name>
        <dbReference type="ChEBI" id="CHEBI:49883"/>
        <label>2</label>
    </ligand>
</feature>
<evidence type="ECO:0000256" key="5">
    <source>
        <dbReference type="ARBA" id="ARBA00022967"/>
    </source>
</evidence>
<keyword evidence="5 10" id="KW-1278">Translocase</keyword>
<dbReference type="KEGG" id="acog:HWD57_08220"/>
<keyword evidence="8 10" id="KW-0411">Iron-sulfur</keyword>
<feature type="domain" description="4Fe-4S" evidence="13">
    <location>
        <begin position="29"/>
        <end position="88"/>
    </location>
</feature>
<dbReference type="InterPro" id="IPR017900">
    <property type="entry name" value="4Fe4S_Fe_S_CS"/>
</dbReference>
<protein>
    <recommendedName>
        <fullName evidence="10">Ion-translocating oxidoreductase complex subunit B</fullName>
        <ecNumber evidence="10">7.-.-.-</ecNumber>
    </recommendedName>
    <alternativeName>
        <fullName evidence="10">Rnf electron transport complex subunit B</fullName>
    </alternativeName>
</protein>
<dbReference type="GO" id="GO:0005886">
    <property type="term" value="C:plasma membrane"/>
    <property type="evidence" value="ECO:0007669"/>
    <property type="project" value="UniProtKB-SubCell"/>
</dbReference>
<feature type="binding site" evidence="10 11">
    <location>
        <position position="49"/>
    </location>
    <ligand>
        <name>[4Fe-4S] cluster</name>
        <dbReference type="ChEBI" id="CHEBI:49883"/>
        <label>1</label>
    </ligand>
</feature>
<comment type="subcellular location">
    <subcellularLocation>
        <location evidence="10">Cell inner membrane</location>
    </subcellularLocation>
</comment>
<dbReference type="InterPro" id="IPR010207">
    <property type="entry name" value="Elect_transpt_cplx_RnfB/RsxB"/>
</dbReference>